<comment type="similarity">
    <text evidence="1">Belongs to the NAD(P)-dependent epimerase/dehydratase family.</text>
</comment>
<dbReference type="Pfam" id="PF01370">
    <property type="entry name" value="Epimerase"/>
    <property type="match status" value="1"/>
</dbReference>
<dbReference type="SUPFAM" id="SSF51735">
    <property type="entry name" value="NAD(P)-binding Rossmann-fold domains"/>
    <property type="match status" value="1"/>
</dbReference>
<accession>A0A7C5HFJ5</accession>
<feature type="domain" description="NAD-dependent epimerase/dehydratase" evidence="2">
    <location>
        <begin position="3"/>
        <end position="225"/>
    </location>
</feature>
<proteinExistence type="inferred from homology"/>
<dbReference type="InterPro" id="IPR001509">
    <property type="entry name" value="Epimerase_deHydtase"/>
</dbReference>
<dbReference type="Gene3D" id="3.40.50.720">
    <property type="entry name" value="NAD(P)-binding Rossmann-like Domain"/>
    <property type="match status" value="1"/>
</dbReference>
<dbReference type="Proteomes" id="UP000886110">
    <property type="component" value="Unassembled WGS sequence"/>
</dbReference>
<evidence type="ECO:0000313" key="3">
    <source>
        <dbReference type="EMBL" id="HHE04634.1"/>
    </source>
</evidence>
<name>A0A7C5HFJ5_UNCW3</name>
<comment type="caution">
    <text evidence="3">The sequence shown here is derived from an EMBL/GenBank/DDBJ whole genome shotgun (WGS) entry which is preliminary data.</text>
</comment>
<organism evidence="3">
    <name type="scientific">candidate division WOR-3 bacterium</name>
    <dbReference type="NCBI Taxonomy" id="2052148"/>
    <lineage>
        <taxon>Bacteria</taxon>
        <taxon>Bacteria division WOR-3</taxon>
    </lineage>
</organism>
<evidence type="ECO:0000259" key="2">
    <source>
        <dbReference type="Pfam" id="PF01370"/>
    </source>
</evidence>
<sequence length="344" mass="38670">MKIAITGGAGFLGYHICNYLGDKCDEIRVIDIAPLNTEKYPENTTYFNLDVRDKTRLLRALDGVEMIVHGAAALPLWKKRDIFTTNIDGTKNVLEAGLKNGVKRVVYISSTAVYGVPEKHPIYEDDPLIGVGPYGETKIIAERICEEYRNKGLIVPIIRPKTFIGTGRMGVFQILYDWIESGKKIPIIGNGKNRYQLLEVEDLANAIYLTLTLPSEKVNDTFNIGAKDYGTVLEDVGTLCKFARNGARVMTTPARIVKPMLEIAWALRLSPLYKWVYGTADTDSFVSVEKAEKILGWEPKYSNAEALIRSYKWYLEHKNELKAVGITHRVAWKQGILGLIKQLI</sequence>
<reference evidence="3" key="1">
    <citation type="journal article" date="2020" name="mSystems">
        <title>Genome- and Community-Level Interaction Insights into Carbon Utilization and Element Cycling Functions of Hydrothermarchaeota in Hydrothermal Sediment.</title>
        <authorList>
            <person name="Zhou Z."/>
            <person name="Liu Y."/>
            <person name="Xu W."/>
            <person name="Pan J."/>
            <person name="Luo Z.H."/>
            <person name="Li M."/>
        </authorList>
    </citation>
    <scope>NUCLEOTIDE SEQUENCE [LARGE SCALE GENOMIC DNA]</scope>
    <source>
        <strain evidence="3">HyVt-74</strain>
    </source>
</reference>
<dbReference type="AlphaFoldDB" id="A0A7C5HFJ5"/>
<dbReference type="EMBL" id="DRTB01000072">
    <property type="protein sequence ID" value="HHE04634.1"/>
    <property type="molecule type" value="Genomic_DNA"/>
</dbReference>
<protein>
    <submittedName>
        <fullName evidence="3">NAD(P)-dependent oxidoreductase</fullName>
    </submittedName>
</protein>
<gene>
    <name evidence="3" type="ORF">ENL19_01070</name>
</gene>
<dbReference type="InterPro" id="IPR036291">
    <property type="entry name" value="NAD(P)-bd_dom_sf"/>
</dbReference>
<evidence type="ECO:0000256" key="1">
    <source>
        <dbReference type="ARBA" id="ARBA00007637"/>
    </source>
</evidence>
<dbReference type="PANTHER" id="PTHR43000">
    <property type="entry name" value="DTDP-D-GLUCOSE 4,6-DEHYDRATASE-RELATED"/>
    <property type="match status" value="1"/>
</dbReference>